<evidence type="ECO:0000256" key="2">
    <source>
        <dbReference type="ARBA" id="ARBA00023242"/>
    </source>
</evidence>
<evidence type="ECO:0000259" key="3">
    <source>
        <dbReference type="Pfam" id="PF13891"/>
    </source>
</evidence>
<proteinExistence type="predicted"/>
<comment type="subcellular location">
    <subcellularLocation>
        <location evidence="1">Nucleus</location>
    </subcellularLocation>
</comment>
<dbReference type="OrthoDB" id="677315at2759"/>
<sequence>MEELGSPSSAQPPTMTIDGADIDSALAKSKVLSRREVLKRRLRRVNQLIRLYRAYYWALVEEVKVKHKEYYWTYGKSPFMEDHKNNHTEGTAPSAENASNCNGNDKDVVRCAFSGCKSKAMALTRYCHNHILSDSKQKLYRGCVAVAKNLPTGPSICNKPVLRSTVPPACPSHSQLGERCLIRALRRAGCAISTHRKPNLKYRTVLAESVHQIRKRRKDALKATIPKAETE</sequence>
<gene>
    <name evidence="4" type="ORF">G2W53_024769</name>
</gene>
<dbReference type="PANTHER" id="PTHR13453">
    <property type="entry name" value="KAT8 REGULATORY NSL COMPLEX SUBUNIT 2"/>
    <property type="match status" value="1"/>
</dbReference>
<dbReference type="Pfam" id="PF13891">
    <property type="entry name" value="zf-C3HC3H_KANSL2"/>
    <property type="match status" value="1"/>
</dbReference>
<accession>A0A834TKQ3</accession>
<dbReference type="GO" id="GO:0005634">
    <property type="term" value="C:nucleus"/>
    <property type="evidence" value="ECO:0007669"/>
    <property type="project" value="UniProtKB-SubCell"/>
</dbReference>
<reference evidence="4" key="1">
    <citation type="submission" date="2020-09" db="EMBL/GenBank/DDBJ databases">
        <title>Genome-Enabled Discovery of Anthraquinone Biosynthesis in Senna tora.</title>
        <authorList>
            <person name="Kang S.-H."/>
            <person name="Pandey R.P."/>
            <person name="Lee C.-M."/>
            <person name="Sim J.-S."/>
            <person name="Jeong J.-T."/>
            <person name="Choi B.-S."/>
            <person name="Jung M."/>
            <person name="Ginzburg D."/>
            <person name="Zhao K."/>
            <person name="Won S.Y."/>
            <person name="Oh T.-J."/>
            <person name="Yu Y."/>
            <person name="Kim N.-H."/>
            <person name="Lee O.R."/>
            <person name="Lee T.-H."/>
            <person name="Bashyal P."/>
            <person name="Kim T.-S."/>
            <person name="Lee W.-H."/>
            <person name="Kawkins C."/>
            <person name="Kim C.-K."/>
            <person name="Kim J.S."/>
            <person name="Ahn B.O."/>
            <person name="Rhee S.Y."/>
            <person name="Sohng J.K."/>
        </authorList>
    </citation>
    <scope>NUCLEOTIDE SEQUENCE</scope>
    <source>
        <tissue evidence="4">Leaf</tissue>
    </source>
</reference>
<dbReference type="InterPro" id="IPR026316">
    <property type="entry name" value="NSL2"/>
</dbReference>
<dbReference type="GO" id="GO:0044545">
    <property type="term" value="C:NSL complex"/>
    <property type="evidence" value="ECO:0007669"/>
    <property type="project" value="TreeGrafter"/>
</dbReference>
<comment type="caution">
    <text evidence="4">The sequence shown here is derived from an EMBL/GenBank/DDBJ whole genome shotgun (WGS) entry which is preliminary data.</text>
</comment>
<keyword evidence="5" id="KW-1185">Reference proteome</keyword>
<evidence type="ECO:0000313" key="5">
    <source>
        <dbReference type="Proteomes" id="UP000634136"/>
    </source>
</evidence>
<evidence type="ECO:0000313" key="4">
    <source>
        <dbReference type="EMBL" id="KAF7819314.1"/>
    </source>
</evidence>
<protein>
    <submittedName>
        <fullName evidence="4">INO80 complex subunit D-like</fullName>
    </submittedName>
</protein>
<dbReference type="AlphaFoldDB" id="A0A834TKQ3"/>
<feature type="domain" description="KANL2-like probable zinc-finger" evidence="3">
    <location>
        <begin position="111"/>
        <end position="174"/>
    </location>
</feature>
<name>A0A834TKQ3_9FABA</name>
<dbReference type="InterPro" id="IPR025927">
    <property type="entry name" value="Znf_KANL2-like"/>
</dbReference>
<dbReference type="Proteomes" id="UP000634136">
    <property type="component" value="Unassembled WGS sequence"/>
</dbReference>
<dbReference type="PANTHER" id="PTHR13453:SF7">
    <property type="entry name" value="KAT8 REGULATORY NSL COMPLEX SUBUNIT 2"/>
    <property type="match status" value="1"/>
</dbReference>
<dbReference type="EMBL" id="JAAIUW010000008">
    <property type="protein sequence ID" value="KAF7819314.1"/>
    <property type="molecule type" value="Genomic_DNA"/>
</dbReference>
<keyword evidence="2" id="KW-0539">Nucleus</keyword>
<organism evidence="4 5">
    <name type="scientific">Senna tora</name>
    <dbReference type="NCBI Taxonomy" id="362788"/>
    <lineage>
        <taxon>Eukaryota</taxon>
        <taxon>Viridiplantae</taxon>
        <taxon>Streptophyta</taxon>
        <taxon>Embryophyta</taxon>
        <taxon>Tracheophyta</taxon>
        <taxon>Spermatophyta</taxon>
        <taxon>Magnoliopsida</taxon>
        <taxon>eudicotyledons</taxon>
        <taxon>Gunneridae</taxon>
        <taxon>Pentapetalae</taxon>
        <taxon>rosids</taxon>
        <taxon>fabids</taxon>
        <taxon>Fabales</taxon>
        <taxon>Fabaceae</taxon>
        <taxon>Caesalpinioideae</taxon>
        <taxon>Cassia clade</taxon>
        <taxon>Senna</taxon>
    </lineage>
</organism>
<evidence type="ECO:0000256" key="1">
    <source>
        <dbReference type="ARBA" id="ARBA00004123"/>
    </source>
</evidence>